<name>G0V4N1_9CLOT</name>
<protein>
    <recommendedName>
        <fullName evidence="4">V-type proton ATPase subunit E</fullName>
    </recommendedName>
    <alternativeName>
        <fullName evidence="4">V-ATPase subunit E</fullName>
    </alternativeName>
</protein>
<proteinExistence type="inferred from homology"/>
<dbReference type="STRING" id="857293.CAAU_0422"/>
<dbReference type="GO" id="GO:0016787">
    <property type="term" value="F:hydrolase activity"/>
    <property type="evidence" value="ECO:0007669"/>
    <property type="project" value="UniProtKB-KW"/>
</dbReference>
<evidence type="ECO:0000256" key="3">
    <source>
        <dbReference type="ARBA" id="ARBA00023065"/>
    </source>
</evidence>
<comment type="similarity">
    <text evidence="1 4">Belongs to the V-ATPase E subunit family.</text>
</comment>
<dbReference type="HAMAP" id="MF_00311">
    <property type="entry name" value="ATP_synth_E_arch"/>
    <property type="match status" value="1"/>
</dbReference>
<evidence type="ECO:0000313" key="6">
    <source>
        <dbReference type="EMBL" id="CCC58071.1"/>
    </source>
</evidence>
<dbReference type="Pfam" id="PF01991">
    <property type="entry name" value="vATP-synt_E"/>
    <property type="match status" value="1"/>
</dbReference>
<dbReference type="GO" id="GO:0033178">
    <property type="term" value="C:proton-transporting two-sector ATPase complex, catalytic domain"/>
    <property type="evidence" value="ECO:0007669"/>
    <property type="project" value="InterPro"/>
</dbReference>
<comment type="function">
    <text evidence="4">Produces ATP from ADP in the presence of a proton gradient across the membrane.</text>
</comment>
<dbReference type="OrthoDB" id="1749765at2"/>
<keyword evidence="3 4" id="KW-0406">Ion transport</keyword>
<reference evidence="6 7" key="1">
    <citation type="journal article" date="2011" name="J. Bacteriol.">
        <title>Draft genome sequence of Caloramator australicus strain RC3T, a thermoanaerobe from the Great Artesian Basin of Australia.</title>
        <authorList>
            <person name="Ogg C.D."/>
            <person name="Patel B.K.C."/>
        </authorList>
    </citation>
    <scope>NUCLEOTIDE SEQUENCE [LARGE SCALE GENOMIC DNA]</scope>
    <source>
        <strain evidence="6 7">RC3</strain>
    </source>
</reference>
<keyword evidence="6" id="KW-0378">Hydrolase</keyword>
<evidence type="ECO:0000256" key="2">
    <source>
        <dbReference type="ARBA" id="ARBA00022448"/>
    </source>
</evidence>
<evidence type="ECO:0000256" key="1">
    <source>
        <dbReference type="ARBA" id="ARBA00005901"/>
    </source>
</evidence>
<evidence type="ECO:0000256" key="4">
    <source>
        <dbReference type="HAMAP-Rule" id="MF_00311"/>
    </source>
</evidence>
<dbReference type="eggNOG" id="COG1390">
    <property type="taxonomic scope" value="Bacteria"/>
</dbReference>
<dbReference type="GO" id="GO:0005524">
    <property type="term" value="F:ATP binding"/>
    <property type="evidence" value="ECO:0007669"/>
    <property type="project" value="UniProtKB-UniRule"/>
</dbReference>
<dbReference type="GO" id="GO:0046933">
    <property type="term" value="F:proton-transporting ATP synthase activity, rotational mechanism"/>
    <property type="evidence" value="ECO:0007669"/>
    <property type="project" value="UniProtKB-UniRule"/>
</dbReference>
<dbReference type="InterPro" id="IPR002842">
    <property type="entry name" value="ATPase_V1_Esu"/>
</dbReference>
<dbReference type="RefSeq" id="WP_008907789.1">
    <property type="nucleotide sequence ID" value="NZ_CAKP01000019.1"/>
</dbReference>
<keyword evidence="4" id="KW-0066">ATP synthesis</keyword>
<dbReference type="GO" id="GO:0046961">
    <property type="term" value="F:proton-transporting ATPase activity, rotational mechanism"/>
    <property type="evidence" value="ECO:0007669"/>
    <property type="project" value="InterPro"/>
</dbReference>
<dbReference type="EMBL" id="CAKP01000019">
    <property type="protein sequence ID" value="CCC58071.1"/>
    <property type="molecule type" value="Genomic_DNA"/>
</dbReference>
<dbReference type="Gene3D" id="1.20.5.620">
    <property type="entry name" value="F1F0 ATP synthase subunit B, membrane domain"/>
    <property type="match status" value="1"/>
</dbReference>
<dbReference type="GO" id="GO:0042777">
    <property type="term" value="P:proton motive force-driven plasma membrane ATP synthesis"/>
    <property type="evidence" value="ECO:0007669"/>
    <property type="project" value="UniProtKB-UniRule"/>
</dbReference>
<dbReference type="Proteomes" id="UP000007652">
    <property type="component" value="Unassembled WGS sequence"/>
</dbReference>
<organism evidence="6 7">
    <name type="scientific">Caloramator australicus RC3</name>
    <dbReference type="NCBI Taxonomy" id="857293"/>
    <lineage>
        <taxon>Bacteria</taxon>
        <taxon>Bacillati</taxon>
        <taxon>Bacillota</taxon>
        <taxon>Clostridia</taxon>
        <taxon>Eubacteriales</taxon>
        <taxon>Clostridiaceae</taxon>
        <taxon>Caloramator</taxon>
    </lineage>
</organism>
<keyword evidence="4" id="KW-0375">Hydrogen ion transport</keyword>
<accession>G0V4N1</accession>
<evidence type="ECO:0000256" key="5">
    <source>
        <dbReference type="SAM" id="Coils"/>
    </source>
</evidence>
<keyword evidence="2 4" id="KW-0813">Transport</keyword>
<sequence length="198" mass="22781">MAGIENLKERLLSDANEKAANIENEASMKANSTLEEAKSKADKIIEELKEKAERDGRERKERIISKAKMEARDMVLKAKQDAIDNVFRLVVERINNMDIASYRDLFKKLILNNVETGDEEIVLSVKDKNKFDQNFLFDINRELMSMGKLGNLKFSQETLNISSGFILRRRGLEINCTIEALIRNLRDELEAELAKQLF</sequence>
<keyword evidence="7" id="KW-1185">Reference proteome</keyword>
<dbReference type="InterPro" id="IPR038495">
    <property type="entry name" value="ATPase_E_C"/>
</dbReference>
<gene>
    <name evidence="4" type="primary">atpE</name>
    <name evidence="6" type="ORF">CAAU_0422</name>
</gene>
<comment type="caution">
    <text evidence="6">The sequence shown here is derived from an EMBL/GenBank/DDBJ whole genome shotgun (WGS) entry which is preliminary data.</text>
</comment>
<dbReference type="SUPFAM" id="SSF160527">
    <property type="entry name" value="V-type ATPase subunit E-like"/>
    <property type="match status" value="1"/>
</dbReference>
<keyword evidence="5" id="KW-0175">Coiled coil</keyword>
<feature type="coiled-coil region" evidence="5">
    <location>
        <begin position="5"/>
        <end position="54"/>
    </location>
</feature>
<dbReference type="AlphaFoldDB" id="G0V4N1"/>
<evidence type="ECO:0000313" key="7">
    <source>
        <dbReference type="Proteomes" id="UP000007652"/>
    </source>
</evidence>
<dbReference type="Gene3D" id="3.30.2320.30">
    <property type="entry name" value="ATP synthase, E subunit, C-terminal"/>
    <property type="match status" value="1"/>
</dbReference>